<reference evidence="1 2" key="1">
    <citation type="submission" date="2016-11" db="EMBL/GenBank/DDBJ databases">
        <authorList>
            <person name="Varghese N."/>
            <person name="Submissions S."/>
        </authorList>
    </citation>
    <scope>NUCLEOTIDE SEQUENCE [LARGE SCALE GENOMIC DNA]</scope>
    <source>
        <strain evidence="1 2">DSM 15287</strain>
    </source>
</reference>
<keyword evidence="2" id="KW-1185">Reference proteome</keyword>
<dbReference type="AlphaFoldDB" id="A0A1M6NKZ9"/>
<evidence type="ECO:0000313" key="1">
    <source>
        <dbReference type="EMBL" id="SHJ96425.1"/>
    </source>
</evidence>
<proteinExistence type="predicted"/>
<accession>A0A1M6NKZ9</accession>
<organism evidence="1 2">
    <name type="scientific">Propionispora hippei DSM 15287</name>
    <dbReference type="NCBI Taxonomy" id="1123003"/>
    <lineage>
        <taxon>Bacteria</taxon>
        <taxon>Bacillati</taxon>
        <taxon>Bacillota</taxon>
        <taxon>Negativicutes</taxon>
        <taxon>Selenomonadales</taxon>
        <taxon>Sporomusaceae</taxon>
        <taxon>Propionispora</taxon>
    </lineage>
</organism>
<dbReference type="RefSeq" id="WP_149736325.1">
    <property type="nucleotide sequence ID" value="NZ_FQZD01000055.1"/>
</dbReference>
<evidence type="ECO:0000313" key="2">
    <source>
        <dbReference type="Proteomes" id="UP000322917"/>
    </source>
</evidence>
<protein>
    <submittedName>
        <fullName evidence="1">Uncharacterized protein</fullName>
    </submittedName>
</protein>
<name>A0A1M6NKZ9_9FIRM</name>
<gene>
    <name evidence="1" type="ORF">SAMN02745170_03795</name>
</gene>
<dbReference type="Proteomes" id="UP000322917">
    <property type="component" value="Unassembled WGS sequence"/>
</dbReference>
<dbReference type="EMBL" id="FQZD01000055">
    <property type="protein sequence ID" value="SHJ96425.1"/>
    <property type="molecule type" value="Genomic_DNA"/>
</dbReference>
<sequence>MNAKIDPKLLDLLAKLEVDALLEGLQDPEMRRNPSFLEKVRKFLKENQLRTSPETPGVKKIQQSAEDIPIFDDLEPMN</sequence>
<dbReference type="OrthoDB" id="1634487at2"/>